<evidence type="ECO:0000313" key="5">
    <source>
        <dbReference type="Proteomes" id="UP000011087"/>
    </source>
</evidence>
<reference evidence="4" key="3">
    <citation type="submission" date="2015-06" db="UniProtKB">
        <authorList>
            <consortium name="EnsemblProtists"/>
        </authorList>
    </citation>
    <scope>IDENTIFICATION</scope>
</reference>
<dbReference type="Proteomes" id="UP000011087">
    <property type="component" value="Unassembled WGS sequence"/>
</dbReference>
<dbReference type="EnsemblProtists" id="EKX47630">
    <property type="protein sequence ID" value="EKX47630"/>
    <property type="gene ID" value="GUITHDRAFT_137397"/>
</dbReference>
<dbReference type="KEGG" id="gtt:GUITHDRAFT_137397"/>
<accession>L1JHQ6</accession>
<keyword evidence="1" id="KW-0732">Signal</keyword>
<organism evidence="3">
    <name type="scientific">Guillardia theta (strain CCMP2712)</name>
    <name type="common">Cryptophyte</name>
    <dbReference type="NCBI Taxonomy" id="905079"/>
    <lineage>
        <taxon>Eukaryota</taxon>
        <taxon>Cryptophyceae</taxon>
        <taxon>Pyrenomonadales</taxon>
        <taxon>Geminigeraceae</taxon>
        <taxon>Guillardia</taxon>
    </lineage>
</organism>
<evidence type="ECO:0000259" key="2">
    <source>
        <dbReference type="PROSITE" id="PS51767"/>
    </source>
</evidence>
<dbReference type="InterPro" id="IPR033121">
    <property type="entry name" value="PEPTIDASE_A1"/>
</dbReference>
<feature type="signal peptide" evidence="1">
    <location>
        <begin position="1"/>
        <end position="20"/>
    </location>
</feature>
<dbReference type="AlphaFoldDB" id="L1JHQ6"/>
<dbReference type="InterPro" id="IPR021109">
    <property type="entry name" value="Peptidase_aspartic_dom_sf"/>
</dbReference>
<dbReference type="SUPFAM" id="SSF50630">
    <property type="entry name" value="Acid proteases"/>
    <property type="match status" value="1"/>
</dbReference>
<evidence type="ECO:0000313" key="4">
    <source>
        <dbReference type="EnsemblProtists" id="EKX47630"/>
    </source>
</evidence>
<dbReference type="InterPro" id="IPR034164">
    <property type="entry name" value="Pepsin-like_dom"/>
</dbReference>
<dbReference type="RefSeq" id="XP_005834610.1">
    <property type="nucleotide sequence ID" value="XM_005834553.1"/>
</dbReference>
<dbReference type="Pfam" id="PF00026">
    <property type="entry name" value="Asp"/>
    <property type="match status" value="1"/>
</dbReference>
<feature type="chain" id="PRO_5008771346" description="Peptidase A1 domain-containing protein" evidence="1">
    <location>
        <begin position="21"/>
        <end position="464"/>
    </location>
</feature>
<protein>
    <recommendedName>
        <fullName evidence="2">Peptidase A1 domain-containing protein</fullName>
    </recommendedName>
</protein>
<evidence type="ECO:0000313" key="3">
    <source>
        <dbReference type="EMBL" id="EKX47630.1"/>
    </source>
</evidence>
<dbReference type="HOGENOM" id="CLU_589821_0_0_1"/>
<dbReference type="CDD" id="cd05471">
    <property type="entry name" value="pepsin_like"/>
    <property type="match status" value="1"/>
</dbReference>
<feature type="domain" description="Peptidase A1" evidence="2">
    <location>
        <begin position="95"/>
        <end position="464"/>
    </location>
</feature>
<name>L1JHQ6_GUITC</name>
<dbReference type="PROSITE" id="PS51767">
    <property type="entry name" value="PEPTIDASE_A1"/>
    <property type="match status" value="1"/>
</dbReference>
<dbReference type="PaxDb" id="55529-EKX47630"/>
<dbReference type="EMBL" id="JH992989">
    <property type="protein sequence ID" value="EKX47630.1"/>
    <property type="molecule type" value="Genomic_DNA"/>
</dbReference>
<gene>
    <name evidence="3" type="ORF">GUITHDRAFT_137397</name>
</gene>
<keyword evidence="5" id="KW-1185">Reference proteome</keyword>
<sequence length="464" mass="52011">MKLHWQCWSLLLACLCFCSGKESRFLPKGPSKLQAKLTSARWMKDRVTKPSLENVNQNQKQLAHLVSRGLQHRGPQLIRPPGNMPALVCQRVNGVDGKWGLLCKPLPPTNTSDENSTDIRAAQKIADELARQASSTFTYIKNKKHFYNVHYADSSALKIKTGLDVVELGPYRFFSRFGLIEEAVSGRPGADLQGADGILGFGYTDLPRSASLMKTITRRRRPSWNVTQPASFPILRHNIFSVLSSSTAGELQLGGYDSRSYEGDIMWTKMVNLTGYGVKIVSVQYAGRELLELGPKGRHFGGILGVFDTGSTCLEMPRGLFQGYYMSSLFDNFASLASGNPTLPIIVWSGPKWEKEVCARGSWENVWSEPWGCTNPFESDNLMLFGHHVFRAYMQENLYHHRRPPAILLSLVLIFVQVIHSMVPPHYKMGFAKIAKDYLPLIGKQKSRNVDDNDPAKVVSFLIQ</sequence>
<evidence type="ECO:0000256" key="1">
    <source>
        <dbReference type="SAM" id="SignalP"/>
    </source>
</evidence>
<proteinExistence type="predicted"/>
<reference evidence="5" key="2">
    <citation type="submission" date="2012-11" db="EMBL/GenBank/DDBJ databases">
        <authorList>
            <person name="Kuo A."/>
            <person name="Curtis B.A."/>
            <person name="Tanifuji G."/>
            <person name="Burki F."/>
            <person name="Gruber A."/>
            <person name="Irimia M."/>
            <person name="Maruyama S."/>
            <person name="Arias M.C."/>
            <person name="Ball S.G."/>
            <person name="Gile G.H."/>
            <person name="Hirakawa Y."/>
            <person name="Hopkins J.F."/>
            <person name="Rensing S.A."/>
            <person name="Schmutz J."/>
            <person name="Symeonidi A."/>
            <person name="Elias M."/>
            <person name="Eveleigh R.J."/>
            <person name="Herman E.K."/>
            <person name="Klute M.J."/>
            <person name="Nakayama T."/>
            <person name="Obornik M."/>
            <person name="Reyes-Prieto A."/>
            <person name="Armbrust E.V."/>
            <person name="Aves S.J."/>
            <person name="Beiko R.G."/>
            <person name="Coutinho P."/>
            <person name="Dacks J.B."/>
            <person name="Durnford D.G."/>
            <person name="Fast N.M."/>
            <person name="Green B.R."/>
            <person name="Grisdale C."/>
            <person name="Hempe F."/>
            <person name="Henrissat B."/>
            <person name="Hoppner M.P."/>
            <person name="Ishida K.-I."/>
            <person name="Kim E."/>
            <person name="Koreny L."/>
            <person name="Kroth P.G."/>
            <person name="Liu Y."/>
            <person name="Malik S.-B."/>
            <person name="Maier U.G."/>
            <person name="McRose D."/>
            <person name="Mock T."/>
            <person name="Neilson J.A."/>
            <person name="Onodera N.T."/>
            <person name="Poole A.M."/>
            <person name="Pritham E.J."/>
            <person name="Richards T.A."/>
            <person name="Rocap G."/>
            <person name="Roy S.W."/>
            <person name="Sarai C."/>
            <person name="Schaack S."/>
            <person name="Shirato S."/>
            <person name="Slamovits C.H."/>
            <person name="Spencer D.F."/>
            <person name="Suzuki S."/>
            <person name="Worden A.Z."/>
            <person name="Zauner S."/>
            <person name="Barry K."/>
            <person name="Bell C."/>
            <person name="Bharti A.K."/>
            <person name="Crow J.A."/>
            <person name="Grimwood J."/>
            <person name="Kramer R."/>
            <person name="Lindquist E."/>
            <person name="Lucas S."/>
            <person name="Salamov A."/>
            <person name="McFadden G.I."/>
            <person name="Lane C.E."/>
            <person name="Keeling P.J."/>
            <person name="Gray M.W."/>
            <person name="Grigoriev I.V."/>
            <person name="Archibald J.M."/>
        </authorList>
    </citation>
    <scope>NUCLEOTIDE SEQUENCE</scope>
    <source>
        <strain evidence="5">CCMP2712</strain>
    </source>
</reference>
<reference evidence="3 5" key="1">
    <citation type="journal article" date="2012" name="Nature">
        <title>Algal genomes reveal evolutionary mosaicism and the fate of nucleomorphs.</title>
        <authorList>
            <consortium name="DOE Joint Genome Institute"/>
            <person name="Curtis B.A."/>
            <person name="Tanifuji G."/>
            <person name="Burki F."/>
            <person name="Gruber A."/>
            <person name="Irimia M."/>
            <person name="Maruyama S."/>
            <person name="Arias M.C."/>
            <person name="Ball S.G."/>
            <person name="Gile G.H."/>
            <person name="Hirakawa Y."/>
            <person name="Hopkins J.F."/>
            <person name="Kuo A."/>
            <person name="Rensing S.A."/>
            <person name="Schmutz J."/>
            <person name="Symeonidi A."/>
            <person name="Elias M."/>
            <person name="Eveleigh R.J."/>
            <person name="Herman E.K."/>
            <person name="Klute M.J."/>
            <person name="Nakayama T."/>
            <person name="Obornik M."/>
            <person name="Reyes-Prieto A."/>
            <person name="Armbrust E.V."/>
            <person name="Aves S.J."/>
            <person name="Beiko R.G."/>
            <person name="Coutinho P."/>
            <person name="Dacks J.B."/>
            <person name="Durnford D.G."/>
            <person name="Fast N.M."/>
            <person name="Green B.R."/>
            <person name="Grisdale C.J."/>
            <person name="Hempel F."/>
            <person name="Henrissat B."/>
            <person name="Hoppner M.P."/>
            <person name="Ishida K."/>
            <person name="Kim E."/>
            <person name="Koreny L."/>
            <person name="Kroth P.G."/>
            <person name="Liu Y."/>
            <person name="Malik S.B."/>
            <person name="Maier U.G."/>
            <person name="McRose D."/>
            <person name="Mock T."/>
            <person name="Neilson J.A."/>
            <person name="Onodera N.T."/>
            <person name="Poole A.M."/>
            <person name="Pritham E.J."/>
            <person name="Richards T.A."/>
            <person name="Rocap G."/>
            <person name="Roy S.W."/>
            <person name="Sarai C."/>
            <person name="Schaack S."/>
            <person name="Shirato S."/>
            <person name="Slamovits C.H."/>
            <person name="Spencer D.F."/>
            <person name="Suzuki S."/>
            <person name="Worden A.Z."/>
            <person name="Zauner S."/>
            <person name="Barry K."/>
            <person name="Bell C."/>
            <person name="Bharti A.K."/>
            <person name="Crow J.A."/>
            <person name="Grimwood J."/>
            <person name="Kramer R."/>
            <person name="Lindquist E."/>
            <person name="Lucas S."/>
            <person name="Salamov A."/>
            <person name="McFadden G.I."/>
            <person name="Lane C.E."/>
            <person name="Keeling P.J."/>
            <person name="Gray M.W."/>
            <person name="Grigoriev I.V."/>
            <person name="Archibald J.M."/>
        </authorList>
    </citation>
    <scope>NUCLEOTIDE SEQUENCE</scope>
    <source>
        <strain evidence="3 5">CCMP2712</strain>
    </source>
</reference>
<dbReference type="Gene3D" id="2.40.70.10">
    <property type="entry name" value="Acid Proteases"/>
    <property type="match status" value="1"/>
</dbReference>
<dbReference type="GeneID" id="17304268"/>